<feature type="region of interest" description="Disordered" evidence="1">
    <location>
        <begin position="104"/>
        <end position="131"/>
    </location>
</feature>
<organism evidence="2">
    <name type="scientific">Brassica cretica</name>
    <name type="common">Mustard</name>
    <dbReference type="NCBI Taxonomy" id="69181"/>
    <lineage>
        <taxon>Eukaryota</taxon>
        <taxon>Viridiplantae</taxon>
        <taxon>Streptophyta</taxon>
        <taxon>Embryophyta</taxon>
        <taxon>Tracheophyta</taxon>
        <taxon>Spermatophyta</taxon>
        <taxon>Magnoliopsida</taxon>
        <taxon>eudicotyledons</taxon>
        <taxon>Gunneridae</taxon>
        <taxon>Pentapetalae</taxon>
        <taxon>rosids</taxon>
        <taxon>malvids</taxon>
        <taxon>Brassicales</taxon>
        <taxon>Brassicaceae</taxon>
        <taxon>Brassiceae</taxon>
        <taxon>Brassica</taxon>
    </lineage>
</organism>
<sequence>MSRCHTRSQGSSNLIPLEPELGRLERQKKKRKALEAEMAGNDDNLQLRDGYLNRNQFQGNNCGNNGFQQKQLYGNFQAHGNASTSQSSQGSEIKQMLQMVLEEQKRSTSEINSKVDNMAPPGTLPGKPEVNPKAHCNAVSAREDEEAEGSEDETEKKVVENGMINPLPKSVEPESSVKIHASTSSERVYVPRISYPVVPQHLKEPINEKTLAGFKKIMKRIPSTTSFEDAWSIAEPTNKCTRLASSISVLDQSTHVPISKEDLMEKGQVKEEKGQVKEALNKDNHTVHKKSDAKAKKKLKGKRIKGDPHLMLIPHSCSNGIIDYEVKCKGTSKPFSKARAVLTPEMKEKGMEAVKGFVSKDPELTSPDLLNSLILGLVYIGSESSFRSEKNVSTVSLSLPLKKKDKGQKEVNREPGGESHQYSHLMEAFPNKKSVMVNLGHSKLWVESGMVAKLKVKYMEVSLKDGYGGWSAELETKWSMALLRRARFGALEPAIDPPSRAEQSDHLDITSRSIRSSRRPACNHDP</sequence>
<feature type="region of interest" description="Disordered" evidence="1">
    <location>
        <begin position="494"/>
        <end position="526"/>
    </location>
</feature>
<evidence type="ECO:0000313" key="2">
    <source>
        <dbReference type="EMBL" id="KAF2560182.1"/>
    </source>
</evidence>
<dbReference type="AlphaFoldDB" id="A0A8S9HTB6"/>
<comment type="caution">
    <text evidence="2">The sequence shown here is derived from an EMBL/GenBank/DDBJ whole genome shotgun (WGS) entry which is preliminary data.</text>
</comment>
<reference evidence="2" key="1">
    <citation type="submission" date="2019-12" db="EMBL/GenBank/DDBJ databases">
        <title>Genome sequencing and annotation of Brassica cretica.</title>
        <authorList>
            <person name="Studholme D.J."/>
            <person name="Sarris P.F."/>
        </authorList>
    </citation>
    <scope>NUCLEOTIDE SEQUENCE</scope>
    <source>
        <strain evidence="2">PFS-102/07</strain>
        <tissue evidence="2">Leaf</tissue>
    </source>
</reference>
<feature type="region of interest" description="Disordered" evidence="1">
    <location>
        <begin position="1"/>
        <end position="41"/>
    </location>
</feature>
<proteinExistence type="predicted"/>
<gene>
    <name evidence="2" type="ORF">F2Q70_00017571</name>
</gene>
<evidence type="ECO:0000256" key="1">
    <source>
        <dbReference type="SAM" id="MobiDB-lite"/>
    </source>
</evidence>
<name>A0A8S9HTB6_BRACR</name>
<protein>
    <submittedName>
        <fullName evidence="2">Uncharacterized protein</fullName>
    </submittedName>
</protein>
<dbReference type="EMBL" id="QGKY02001250">
    <property type="protein sequence ID" value="KAF2560182.1"/>
    <property type="molecule type" value="Genomic_DNA"/>
</dbReference>
<accession>A0A8S9HTB6</accession>